<organism evidence="5 6">
    <name type="scientific">Ambrosia artemisiifolia</name>
    <name type="common">Common ragweed</name>
    <dbReference type="NCBI Taxonomy" id="4212"/>
    <lineage>
        <taxon>Eukaryota</taxon>
        <taxon>Viridiplantae</taxon>
        <taxon>Streptophyta</taxon>
        <taxon>Embryophyta</taxon>
        <taxon>Tracheophyta</taxon>
        <taxon>Spermatophyta</taxon>
        <taxon>Magnoliopsida</taxon>
        <taxon>eudicotyledons</taxon>
        <taxon>Gunneridae</taxon>
        <taxon>Pentapetalae</taxon>
        <taxon>asterids</taxon>
        <taxon>campanulids</taxon>
        <taxon>Asterales</taxon>
        <taxon>Asteraceae</taxon>
        <taxon>Asteroideae</taxon>
        <taxon>Heliantheae alliance</taxon>
        <taxon>Heliantheae</taxon>
        <taxon>Ambrosia</taxon>
    </lineage>
</organism>
<name>A0AAD5G7V7_AMBAR</name>
<evidence type="ECO:0000256" key="2">
    <source>
        <dbReference type="ARBA" id="ARBA00023242"/>
    </source>
</evidence>
<feature type="domain" description="DEUBAD" evidence="4">
    <location>
        <begin position="88"/>
        <end position="199"/>
    </location>
</feature>
<evidence type="ECO:0000256" key="3">
    <source>
        <dbReference type="SAM" id="MobiDB-lite"/>
    </source>
</evidence>
<dbReference type="PANTHER" id="PTHR13052:SF2">
    <property type="entry name" value="NUCLEAR FACTOR KAPPA-B-BINDING PROTEIN"/>
    <property type="match status" value="1"/>
</dbReference>
<dbReference type="InterPro" id="IPR024867">
    <property type="entry name" value="NFRKB"/>
</dbReference>
<evidence type="ECO:0000259" key="4">
    <source>
        <dbReference type="PROSITE" id="PS51916"/>
    </source>
</evidence>
<evidence type="ECO:0000313" key="6">
    <source>
        <dbReference type="Proteomes" id="UP001206925"/>
    </source>
</evidence>
<protein>
    <recommendedName>
        <fullName evidence="4">DEUBAD domain-containing protein</fullName>
    </recommendedName>
</protein>
<feature type="region of interest" description="Disordered" evidence="3">
    <location>
        <begin position="479"/>
        <end position="524"/>
    </location>
</feature>
<comment type="subcellular location">
    <subcellularLocation>
        <location evidence="1">Nucleus</location>
    </subcellularLocation>
</comment>
<feature type="compositionally biased region" description="Polar residues" evidence="3">
    <location>
        <begin position="510"/>
        <end position="521"/>
    </location>
</feature>
<reference evidence="5" key="1">
    <citation type="submission" date="2022-06" db="EMBL/GenBank/DDBJ databases">
        <title>Uncovering the hologenomic basis of an extraordinary plant invasion.</title>
        <authorList>
            <person name="Bieker V.C."/>
            <person name="Martin M.D."/>
            <person name="Gilbert T."/>
            <person name="Hodgins K."/>
            <person name="Battlay P."/>
            <person name="Petersen B."/>
            <person name="Wilson J."/>
        </authorList>
    </citation>
    <scope>NUCLEOTIDE SEQUENCE</scope>
    <source>
        <strain evidence="5">AA19_3_7</strain>
        <tissue evidence="5">Leaf</tissue>
    </source>
</reference>
<dbReference type="EMBL" id="JAMZMK010010681">
    <property type="protein sequence ID" value="KAI7730691.1"/>
    <property type="molecule type" value="Genomic_DNA"/>
</dbReference>
<proteinExistence type="predicted"/>
<dbReference type="CDD" id="cd21865">
    <property type="entry name" value="DEUBAD_NFRKB"/>
    <property type="match status" value="1"/>
</dbReference>
<dbReference type="GO" id="GO:0031011">
    <property type="term" value="C:Ino80 complex"/>
    <property type="evidence" value="ECO:0007669"/>
    <property type="project" value="InterPro"/>
</dbReference>
<feature type="region of interest" description="Disordered" evidence="3">
    <location>
        <begin position="251"/>
        <end position="288"/>
    </location>
</feature>
<evidence type="ECO:0000256" key="1">
    <source>
        <dbReference type="ARBA" id="ARBA00004123"/>
    </source>
</evidence>
<feature type="compositionally biased region" description="Polar residues" evidence="3">
    <location>
        <begin position="265"/>
        <end position="282"/>
    </location>
</feature>
<dbReference type="AlphaFoldDB" id="A0AAD5G7V7"/>
<dbReference type="InterPro" id="IPR044867">
    <property type="entry name" value="DEUBAD_dom"/>
</dbReference>
<sequence length="833" mass="93618">MAADKLNKCSRVNNGICHTSWEIQKVKKKKYPHYDLNTKSRICLEWDDKTKSVVSKKEQISIAQRELTPFLPFVAHHQNAIGDVFAAPPELFELNNLTGLLSYEVWQTHLSVQEREFLTQFLPEGAEPHAVVHELLAANNLYFGNPFQKWGASICSGDYHPDAILRQEQRNKASKVAYYSELQEYHTKMIGSLQSWKETWTRSMNPENFMQKTPRPKRVFHKNGSSHEFDLQNGPQHDLCVTSGSWSWNADDKSCNSDSPEAPDQSASNGETLVSASRTDLGNISVARPRKGDKLRKLNVESVDGAKYMSYIKVSKEQHERVKSSMKQSNTSIQPRSLNLVLGNLDGFCVQPYELFEEEERQKLHDNWLHLAKKDLPAGFENWKSWRSAKWQLTMSLRKEMEDKWKSNDRPVLNLHNNQDDEFITDGQAEELEHSSEEQHDGEETNDAPLIALEENMEQNDISVFRSEEDINAENHDAVATNKSSQDYTENHDATNKSSPDYAENHDATNKSSQDSGQHQNFCPVPINTHSDAITESDAFPSRLVDYPESINHADASVGEQFPLPSAAAEIWPLAPLPNVYYHQPTSVSQDYPSVSQPSFLNRRSDSGDSFFNPYASQAQDRNELLLHSLYKDPGNSHYLGTSQFSRNLSLPLLSDPRLNFQQNIYTDGAGRFPIPREEPLLPLDQVQGWPGTGVVNLPMSAPSHHRSSQNWFSDDEVARDGWSGGVVPNHDISGGQVVDENLYSVLSECNGLRSGVHYGSTEIMQSGNFVEVGRELVMPATANGIPSRAARGSGLNYMSGNEAQLGWMNLPGSLQDSGGKPFARLWNGRSLG</sequence>
<dbReference type="Proteomes" id="UP001206925">
    <property type="component" value="Unassembled WGS sequence"/>
</dbReference>
<accession>A0AAD5G7V7</accession>
<keyword evidence="2" id="KW-0539">Nucleus</keyword>
<evidence type="ECO:0000313" key="5">
    <source>
        <dbReference type="EMBL" id="KAI7730691.1"/>
    </source>
</evidence>
<dbReference type="PANTHER" id="PTHR13052">
    <property type="entry name" value="NFRKB-RELATED"/>
    <property type="match status" value="1"/>
</dbReference>
<gene>
    <name evidence="5" type="ORF">M8C21_032300</name>
</gene>
<keyword evidence="6" id="KW-1185">Reference proteome</keyword>
<dbReference type="PROSITE" id="PS51916">
    <property type="entry name" value="DEUBAD"/>
    <property type="match status" value="1"/>
</dbReference>
<comment type="caution">
    <text evidence="5">The sequence shown here is derived from an EMBL/GenBank/DDBJ whole genome shotgun (WGS) entry which is preliminary data.</text>
</comment>